<evidence type="ECO:0000256" key="3">
    <source>
        <dbReference type="SAM" id="MobiDB-lite"/>
    </source>
</evidence>
<dbReference type="GeneID" id="107116589"/>
<keyword evidence="4" id="KW-1185">Reference proteome</keyword>
<gene>
    <name evidence="5" type="primary">LOC107116589</name>
</gene>
<dbReference type="PANTHER" id="PTHR24321:SF8">
    <property type="entry name" value="ESTRADIOL 17-BETA-DEHYDROGENASE 8-RELATED"/>
    <property type="match status" value="1"/>
</dbReference>
<dbReference type="PANTHER" id="PTHR24321">
    <property type="entry name" value="DEHYDROGENASES, SHORT CHAIN"/>
    <property type="match status" value="1"/>
</dbReference>
<accession>A0ABM1KJX6</accession>
<proteinExistence type="inferred from homology"/>
<evidence type="ECO:0000256" key="2">
    <source>
        <dbReference type="ARBA" id="ARBA00023002"/>
    </source>
</evidence>
<dbReference type="InterPro" id="IPR036291">
    <property type="entry name" value="NAD(P)-bd_dom_sf"/>
</dbReference>
<sequence>MVLPPTKLDDVTVPDFLSLLQLNVFGVFLGCKYALPYLRRTKGNIINMGSLYADLGIKDGLTYAASKAAVISMTKCMAIHESQYGVRVNCISPSNILTGMWKRYAALGPNPAAAIQEGKDYQLMGRFGTPEEVALAALFLAADGTFCTGLNLMLTGGAELGFAKKSQVAPKLGPSAGGNSQDSSEEAGWGTGDRSASSLGWGEELTV</sequence>
<dbReference type="PROSITE" id="PS51257">
    <property type="entry name" value="PROKAR_LIPOPROTEIN"/>
    <property type="match status" value="1"/>
</dbReference>
<protein>
    <submittedName>
        <fullName evidence="5">17-beta-hydroxysteroid dehydrogenase 14-like</fullName>
    </submittedName>
</protein>
<evidence type="ECO:0000313" key="5">
    <source>
        <dbReference type="RefSeq" id="XP_015274013.1"/>
    </source>
</evidence>
<organism evidence="4 5">
    <name type="scientific">Gekko japonicus</name>
    <name type="common">Schlegel's Japanese gecko</name>
    <dbReference type="NCBI Taxonomy" id="146911"/>
    <lineage>
        <taxon>Eukaryota</taxon>
        <taxon>Metazoa</taxon>
        <taxon>Chordata</taxon>
        <taxon>Craniata</taxon>
        <taxon>Vertebrata</taxon>
        <taxon>Euteleostomi</taxon>
        <taxon>Lepidosauria</taxon>
        <taxon>Squamata</taxon>
        <taxon>Bifurcata</taxon>
        <taxon>Gekkota</taxon>
        <taxon>Gekkonidae</taxon>
        <taxon>Gekkoninae</taxon>
        <taxon>Gekko</taxon>
    </lineage>
</organism>
<dbReference type="PROSITE" id="PS00061">
    <property type="entry name" value="ADH_SHORT"/>
    <property type="match status" value="1"/>
</dbReference>
<feature type="region of interest" description="Disordered" evidence="3">
    <location>
        <begin position="170"/>
        <end position="207"/>
    </location>
</feature>
<dbReference type="InterPro" id="IPR020904">
    <property type="entry name" value="Sc_DH/Rdtase_CS"/>
</dbReference>
<evidence type="ECO:0000313" key="4">
    <source>
        <dbReference type="Proteomes" id="UP000694871"/>
    </source>
</evidence>
<dbReference type="Pfam" id="PF13561">
    <property type="entry name" value="adh_short_C2"/>
    <property type="match status" value="1"/>
</dbReference>
<name>A0ABM1KJX6_GEKJA</name>
<dbReference type="Proteomes" id="UP000694871">
    <property type="component" value="Unplaced"/>
</dbReference>
<dbReference type="PRINTS" id="PR00081">
    <property type="entry name" value="GDHRDH"/>
</dbReference>
<comment type="similarity">
    <text evidence="1">Belongs to the short-chain dehydrogenases/reductases (SDR) family.</text>
</comment>
<dbReference type="RefSeq" id="XP_015274013.1">
    <property type="nucleotide sequence ID" value="XM_015418527.1"/>
</dbReference>
<reference evidence="5" key="1">
    <citation type="submission" date="2025-08" db="UniProtKB">
        <authorList>
            <consortium name="RefSeq"/>
        </authorList>
    </citation>
    <scope>IDENTIFICATION</scope>
</reference>
<dbReference type="Gene3D" id="3.40.50.720">
    <property type="entry name" value="NAD(P)-binding Rossmann-like Domain"/>
    <property type="match status" value="1"/>
</dbReference>
<keyword evidence="2" id="KW-0560">Oxidoreductase</keyword>
<dbReference type="InterPro" id="IPR002347">
    <property type="entry name" value="SDR_fam"/>
</dbReference>
<evidence type="ECO:0000256" key="1">
    <source>
        <dbReference type="ARBA" id="ARBA00006484"/>
    </source>
</evidence>
<dbReference type="PRINTS" id="PR00080">
    <property type="entry name" value="SDRFAMILY"/>
</dbReference>
<dbReference type="SUPFAM" id="SSF51735">
    <property type="entry name" value="NAD(P)-binding Rossmann-fold domains"/>
    <property type="match status" value="1"/>
</dbReference>